<gene>
    <name evidence="1" type="ORF">RHD99_04310</name>
</gene>
<accession>A0ABY9SEA9</accession>
<sequence>MFKPGDMVQAKKGGPKMKVLDVLADEVICTPSNHLSDEKITLKASDVALYKEEGDFGVC</sequence>
<dbReference type="Proteomes" id="UP001246690">
    <property type="component" value="Chromosome"/>
</dbReference>
<keyword evidence="2" id="KW-1185">Reference proteome</keyword>
<dbReference type="EMBL" id="CP133838">
    <property type="protein sequence ID" value="WMY75210.1"/>
    <property type="molecule type" value="Genomic_DNA"/>
</dbReference>
<proteinExistence type="predicted"/>
<reference evidence="1 2" key="1">
    <citation type="submission" date="2023-09" db="EMBL/GenBank/DDBJ databases">
        <title>Buttiauxella selenatireducens sp. nov., isolated from the rhizosphere of Cardamine hupingshanesis.</title>
        <authorList>
            <person name="Zhang S."/>
            <person name="Xu Z."/>
            <person name="Wang H."/>
            <person name="Guo Y."/>
        </authorList>
    </citation>
    <scope>NUCLEOTIDE SEQUENCE [LARGE SCALE GENOMIC DNA]</scope>
    <source>
        <strain evidence="1 2">R73</strain>
    </source>
</reference>
<evidence type="ECO:0000313" key="1">
    <source>
        <dbReference type="EMBL" id="WMY75210.1"/>
    </source>
</evidence>
<name>A0ABY9SEA9_9ENTR</name>
<organism evidence="1 2">
    <name type="scientific">Buttiauxella selenatireducens</name>
    <dbReference type="NCBI Taxonomy" id="3073902"/>
    <lineage>
        <taxon>Bacteria</taxon>
        <taxon>Pseudomonadati</taxon>
        <taxon>Pseudomonadota</taxon>
        <taxon>Gammaproteobacteria</taxon>
        <taxon>Enterobacterales</taxon>
        <taxon>Enterobacteriaceae</taxon>
        <taxon>Buttiauxella</taxon>
    </lineage>
</organism>
<evidence type="ECO:0008006" key="3">
    <source>
        <dbReference type="Google" id="ProtNLM"/>
    </source>
</evidence>
<evidence type="ECO:0000313" key="2">
    <source>
        <dbReference type="Proteomes" id="UP001246690"/>
    </source>
</evidence>
<dbReference type="RefSeq" id="WP_309877589.1">
    <property type="nucleotide sequence ID" value="NZ_CP133838.1"/>
</dbReference>
<protein>
    <recommendedName>
        <fullName evidence="3">DUF2158 domain-containing protein</fullName>
    </recommendedName>
</protein>